<feature type="region of interest" description="Disordered" evidence="1">
    <location>
        <begin position="173"/>
        <end position="356"/>
    </location>
</feature>
<feature type="compositionally biased region" description="Basic and acidic residues" evidence="1">
    <location>
        <begin position="282"/>
        <end position="293"/>
    </location>
</feature>
<dbReference type="OrthoDB" id="3555091at2759"/>
<feature type="compositionally biased region" description="Basic and acidic residues" evidence="1">
    <location>
        <begin position="143"/>
        <end position="157"/>
    </location>
</feature>
<dbReference type="Proteomes" id="UP000308671">
    <property type="component" value="Unassembled WGS sequence"/>
</dbReference>
<feature type="region of interest" description="Disordered" evidence="1">
    <location>
        <begin position="1"/>
        <end position="96"/>
    </location>
</feature>
<feature type="compositionally biased region" description="Low complexity" evidence="1">
    <location>
        <begin position="180"/>
        <end position="194"/>
    </location>
</feature>
<feature type="compositionally biased region" description="Polar residues" evidence="1">
    <location>
        <begin position="236"/>
        <end position="249"/>
    </location>
</feature>
<feature type="compositionally biased region" description="Basic and acidic residues" evidence="1">
    <location>
        <begin position="250"/>
        <end position="260"/>
    </location>
</feature>
<feature type="compositionally biased region" description="Basic and acidic residues" evidence="1">
    <location>
        <begin position="26"/>
        <end position="42"/>
    </location>
</feature>
<feature type="compositionally biased region" description="Polar residues" evidence="1">
    <location>
        <begin position="108"/>
        <end position="142"/>
    </location>
</feature>
<feature type="region of interest" description="Disordered" evidence="1">
    <location>
        <begin position="108"/>
        <end position="157"/>
    </location>
</feature>
<evidence type="ECO:0000313" key="2">
    <source>
        <dbReference type="EMBL" id="THV48386.1"/>
    </source>
</evidence>
<evidence type="ECO:0000313" key="3">
    <source>
        <dbReference type="Proteomes" id="UP000308671"/>
    </source>
</evidence>
<accession>A0A4V4HU82</accession>
<dbReference type="EMBL" id="PQXL01000252">
    <property type="protein sequence ID" value="THV48386.1"/>
    <property type="molecule type" value="Genomic_DNA"/>
</dbReference>
<name>A0A4V4HU82_9HELO</name>
<keyword evidence="3" id="KW-1185">Reference proteome</keyword>
<dbReference type="AlphaFoldDB" id="A0A4V4HU82"/>
<proteinExistence type="predicted"/>
<feature type="compositionally biased region" description="Basic residues" evidence="1">
    <location>
        <begin position="294"/>
        <end position="305"/>
    </location>
</feature>
<feature type="compositionally biased region" description="Polar residues" evidence="1">
    <location>
        <begin position="198"/>
        <end position="214"/>
    </location>
</feature>
<gene>
    <name evidence="2" type="ORF">BGAL_0252g00180</name>
</gene>
<protein>
    <submittedName>
        <fullName evidence="2">Uncharacterized protein</fullName>
    </submittedName>
</protein>
<feature type="compositionally biased region" description="Basic and acidic residues" evidence="1">
    <location>
        <begin position="318"/>
        <end position="329"/>
    </location>
</feature>
<reference evidence="2 3" key="1">
    <citation type="submission" date="2017-12" db="EMBL/GenBank/DDBJ databases">
        <title>Comparative genomics of Botrytis spp.</title>
        <authorList>
            <person name="Valero-Jimenez C.A."/>
            <person name="Tapia P."/>
            <person name="Veloso J."/>
            <person name="Silva-Moreno E."/>
            <person name="Staats M."/>
            <person name="Valdes J.H."/>
            <person name="Van Kan J.A.L."/>
        </authorList>
    </citation>
    <scope>NUCLEOTIDE SEQUENCE [LARGE SCALE GENOMIC DNA]</scope>
    <source>
        <strain evidence="2 3">MUCL435</strain>
    </source>
</reference>
<feature type="compositionally biased region" description="Polar residues" evidence="1">
    <location>
        <begin position="44"/>
        <end position="55"/>
    </location>
</feature>
<evidence type="ECO:0000256" key="1">
    <source>
        <dbReference type="SAM" id="MobiDB-lite"/>
    </source>
</evidence>
<feature type="compositionally biased region" description="Basic and acidic residues" evidence="1">
    <location>
        <begin position="215"/>
        <end position="224"/>
    </location>
</feature>
<comment type="caution">
    <text evidence="2">The sequence shown here is derived from an EMBL/GenBank/DDBJ whole genome shotgun (WGS) entry which is preliminary data.</text>
</comment>
<organism evidence="2 3">
    <name type="scientific">Botrytis galanthina</name>
    <dbReference type="NCBI Taxonomy" id="278940"/>
    <lineage>
        <taxon>Eukaryota</taxon>
        <taxon>Fungi</taxon>
        <taxon>Dikarya</taxon>
        <taxon>Ascomycota</taxon>
        <taxon>Pezizomycotina</taxon>
        <taxon>Leotiomycetes</taxon>
        <taxon>Helotiales</taxon>
        <taxon>Sclerotiniaceae</taxon>
        <taxon>Botrytis</taxon>
    </lineage>
</organism>
<sequence length="384" mass="42800">MSSPVPNRQHKLGQGERSAKPSASESHPRESSQSTKDYDHTRSPGYTDNVTSQHASAKVGSRPRLPRPQSRSGSETFSPLEAPKLQKETVYSSDQGIPNKIAQLAVTSNSRIGSEVSNHSRGVPNHLNNSPHHPSDTQTPRSQTEHPTHVYSDRRRWMDAQLHPNLRRGVPLCLGPFQSGNAQAPPQPQRGAPGYSNPIPQRPSNFQGQPAQQEQFHEGRRRDQPNSPQLVAAPANSKSLPQELNASKRNNIESQRRERPAPVTSDSEDTAGQERSPSPLQFKDRRYTSSKDGKKPKKEHKKRPSYVRSPQSSLFKSSRMDQKSTEKSQTRPGETTLGGFWVRESGITRRGTKNSEAWKPGCNFLGFSWASGDKYVTRRLSKKS</sequence>